<reference evidence="15 16" key="1">
    <citation type="submission" date="2016-11" db="EMBL/GenBank/DDBJ databases">
        <authorList>
            <person name="Jaros S."/>
            <person name="Januszkiewicz K."/>
            <person name="Wedrychowicz H."/>
        </authorList>
    </citation>
    <scope>NUCLEOTIDE SEQUENCE [LARGE SCALE GENOMIC DNA]</scope>
    <source>
        <strain evidence="15 16">DSM 15970</strain>
    </source>
</reference>
<evidence type="ECO:0000256" key="5">
    <source>
        <dbReference type="ARBA" id="ARBA00022692"/>
    </source>
</evidence>
<feature type="active site" evidence="12">
    <location>
        <position position="231"/>
    </location>
</feature>
<evidence type="ECO:0000256" key="8">
    <source>
        <dbReference type="ARBA" id="ARBA00023098"/>
    </source>
</evidence>
<sequence length="490" mass="56945">MTNFFDTAVKVWEWLINNIVYINIIFAFIIVFFQRRNPMSVWSWLLVLYFIPIVGFILYIFLGHDYHKKLMFKTKEIEDIINSEIKRQEDDIVNNEPIISDPRLKDFADLIYYNLSADKAVYSENNEVEIYTEGPDKFGALLDEIRKAENFVHIQYYIIRDDEVFTSITDALREKIKEGVEVRILYDAMGGKSLKRKTLKGLKADGFMLGEFFPAALGKLQLRMNYRNHRKIVVIDGKVGFVGGYNIGKEYIGKVKRFGHWRDTHLKITGLAVNDLQVRFALDWSFATRENIITKEKYFYNEYTQMTGKTGIQIVSSGPDSKRKAVRDNYIRLIHKAKKSIYIQTPYLIPDESISTALIIAAGSGVDVRIMIPSKPDHPFVYWATYSYVGDFLAYGVRSYAYEDGFLHSKGMMVDGIACSYGTANMDIRSFELNFEVNAVIYDAETTGRLERIFMEDLKSCREITRHEYEKRNLVIRFKEQISRLLAPLM</sequence>
<evidence type="ECO:0000256" key="3">
    <source>
        <dbReference type="ARBA" id="ARBA00022516"/>
    </source>
</evidence>
<evidence type="ECO:0000259" key="14">
    <source>
        <dbReference type="PROSITE" id="PS50035"/>
    </source>
</evidence>
<dbReference type="Gene3D" id="3.30.870.10">
    <property type="entry name" value="Endonuclease Chain A"/>
    <property type="match status" value="2"/>
</dbReference>
<feature type="active site" evidence="12">
    <location>
        <position position="415"/>
    </location>
</feature>
<dbReference type="Proteomes" id="UP000184342">
    <property type="component" value="Unassembled WGS sequence"/>
</dbReference>
<dbReference type="GO" id="GO:0032049">
    <property type="term" value="P:cardiolipin biosynthetic process"/>
    <property type="evidence" value="ECO:0007669"/>
    <property type="project" value="UniProtKB-UniRule"/>
</dbReference>
<dbReference type="STRING" id="1122934.SAMN02745691_00344"/>
<evidence type="ECO:0000256" key="9">
    <source>
        <dbReference type="ARBA" id="ARBA00023136"/>
    </source>
</evidence>
<evidence type="ECO:0000313" key="15">
    <source>
        <dbReference type="EMBL" id="SHI47302.1"/>
    </source>
</evidence>
<evidence type="ECO:0000256" key="10">
    <source>
        <dbReference type="ARBA" id="ARBA00023209"/>
    </source>
</evidence>
<keyword evidence="5 12" id="KW-0812">Transmembrane</keyword>
<feature type="active site" evidence="12">
    <location>
        <position position="410"/>
    </location>
</feature>
<keyword evidence="4 12" id="KW-0808">Transferase</keyword>
<dbReference type="RefSeq" id="WP_073992629.1">
    <property type="nucleotide sequence ID" value="NZ_FQYT01000003.1"/>
</dbReference>
<dbReference type="EC" id="2.7.8.-" evidence="12 13"/>
<protein>
    <recommendedName>
        <fullName evidence="12 13">Cardiolipin synthase</fullName>
        <shortName evidence="12">CL synthase</shortName>
        <ecNumber evidence="12 13">2.7.8.-</ecNumber>
    </recommendedName>
</protein>
<dbReference type="GO" id="GO:0008808">
    <property type="term" value="F:cardiolipin synthase activity"/>
    <property type="evidence" value="ECO:0007669"/>
    <property type="project" value="UniProtKB-UniRule"/>
</dbReference>
<dbReference type="PANTHER" id="PTHR21248">
    <property type="entry name" value="CARDIOLIPIN SYNTHASE"/>
    <property type="match status" value="1"/>
</dbReference>
<feature type="domain" description="PLD phosphodiesterase" evidence="14">
    <location>
        <begin position="224"/>
        <end position="251"/>
    </location>
</feature>
<dbReference type="OrthoDB" id="9762009at2"/>
<dbReference type="InterPro" id="IPR022924">
    <property type="entry name" value="Cardiolipin_synthase"/>
</dbReference>
<dbReference type="FunFam" id="3.30.870.10:FF:000014">
    <property type="entry name" value="Cardiolipin synthase"/>
    <property type="match status" value="1"/>
</dbReference>
<keyword evidence="7 12" id="KW-1133">Transmembrane helix</keyword>
<dbReference type="PANTHER" id="PTHR21248:SF22">
    <property type="entry name" value="PHOSPHOLIPASE D"/>
    <property type="match status" value="1"/>
</dbReference>
<feature type="active site" evidence="12">
    <location>
        <position position="229"/>
    </location>
</feature>
<evidence type="ECO:0000256" key="2">
    <source>
        <dbReference type="ARBA" id="ARBA00022475"/>
    </source>
</evidence>
<proteinExistence type="inferred from homology"/>
<dbReference type="SUPFAM" id="SSF56024">
    <property type="entry name" value="Phospholipase D/nuclease"/>
    <property type="match status" value="2"/>
</dbReference>
<organism evidence="15 16">
    <name type="scientific">Parasporobacterium paucivorans DSM 15970</name>
    <dbReference type="NCBI Taxonomy" id="1122934"/>
    <lineage>
        <taxon>Bacteria</taxon>
        <taxon>Bacillati</taxon>
        <taxon>Bacillota</taxon>
        <taxon>Clostridia</taxon>
        <taxon>Lachnospirales</taxon>
        <taxon>Lachnospiraceae</taxon>
        <taxon>Parasporobacterium</taxon>
    </lineage>
</organism>
<feature type="transmembrane region" description="Helical" evidence="12">
    <location>
        <begin position="14"/>
        <end position="34"/>
    </location>
</feature>
<keyword evidence="9 12" id="KW-0472">Membrane</keyword>
<comment type="catalytic activity">
    <reaction evidence="12">
        <text>2 a 1,2-diacyl-sn-glycero-3-phospho-(1'-sn-glycerol) = a cardiolipin + glycerol</text>
        <dbReference type="Rhea" id="RHEA:31451"/>
        <dbReference type="ChEBI" id="CHEBI:17754"/>
        <dbReference type="ChEBI" id="CHEBI:62237"/>
        <dbReference type="ChEBI" id="CHEBI:64716"/>
    </reaction>
</comment>
<comment type="similarity">
    <text evidence="12">Belongs to the phospholipase D family. Cardiolipin synthase subfamily.</text>
</comment>
<evidence type="ECO:0000256" key="6">
    <source>
        <dbReference type="ARBA" id="ARBA00022737"/>
    </source>
</evidence>
<evidence type="ECO:0000256" key="11">
    <source>
        <dbReference type="ARBA" id="ARBA00023264"/>
    </source>
</evidence>
<comment type="subcellular location">
    <subcellularLocation>
        <location evidence="1 12">Cell membrane</location>
        <topology evidence="1 12">Multi-pass membrane protein</topology>
    </subcellularLocation>
</comment>
<name>A0A1M6BEY4_9FIRM</name>
<evidence type="ECO:0000256" key="12">
    <source>
        <dbReference type="HAMAP-Rule" id="MF_01916"/>
    </source>
</evidence>
<dbReference type="InterPro" id="IPR027379">
    <property type="entry name" value="CLS_N"/>
</dbReference>
<evidence type="ECO:0000256" key="1">
    <source>
        <dbReference type="ARBA" id="ARBA00004651"/>
    </source>
</evidence>
<keyword evidence="2 12" id="KW-1003">Cell membrane</keyword>
<dbReference type="InterPro" id="IPR025202">
    <property type="entry name" value="PLD-like_dom"/>
</dbReference>
<feature type="active site" evidence="12">
    <location>
        <position position="236"/>
    </location>
</feature>
<keyword evidence="10 12" id="KW-0594">Phospholipid biosynthesis</keyword>
<evidence type="ECO:0000313" key="16">
    <source>
        <dbReference type="Proteomes" id="UP000184342"/>
    </source>
</evidence>
<keyword evidence="3 12" id="KW-0444">Lipid biosynthesis</keyword>
<dbReference type="GO" id="GO:0005886">
    <property type="term" value="C:plasma membrane"/>
    <property type="evidence" value="ECO:0007669"/>
    <property type="project" value="UniProtKB-SubCell"/>
</dbReference>
<dbReference type="InterPro" id="IPR001736">
    <property type="entry name" value="PLipase_D/transphosphatidylase"/>
</dbReference>
<dbReference type="PROSITE" id="PS50035">
    <property type="entry name" value="PLD"/>
    <property type="match status" value="2"/>
</dbReference>
<dbReference type="HAMAP" id="MF_01916">
    <property type="entry name" value="Cardiolipin_synth_Cls"/>
    <property type="match status" value="1"/>
</dbReference>
<accession>A0A1M6BEY4</accession>
<dbReference type="Pfam" id="PF13091">
    <property type="entry name" value="PLDc_2"/>
    <property type="match status" value="2"/>
</dbReference>
<dbReference type="AlphaFoldDB" id="A0A1M6BEY4"/>
<keyword evidence="8 12" id="KW-0443">Lipid metabolism</keyword>
<evidence type="ECO:0000256" key="13">
    <source>
        <dbReference type="NCBIfam" id="TIGR04265"/>
    </source>
</evidence>
<keyword evidence="11 12" id="KW-1208">Phospholipid metabolism</keyword>
<dbReference type="EMBL" id="FQYT01000003">
    <property type="protein sequence ID" value="SHI47302.1"/>
    <property type="molecule type" value="Genomic_DNA"/>
</dbReference>
<keyword evidence="6" id="KW-0677">Repeat</keyword>
<feature type="domain" description="PLD phosphodiesterase" evidence="14">
    <location>
        <begin position="403"/>
        <end position="430"/>
    </location>
</feature>
<comment type="function">
    <text evidence="12">Catalyzes the reversible phosphatidyl group transfer from one phosphatidylglycerol molecule to another to form cardiolipin (CL) (diphosphatidylglycerol) and glycerol.</text>
</comment>
<keyword evidence="16" id="KW-1185">Reference proteome</keyword>
<dbReference type="Pfam" id="PF13396">
    <property type="entry name" value="PLDc_N"/>
    <property type="match status" value="1"/>
</dbReference>
<gene>
    <name evidence="15" type="ORF">SAMN02745691_00344</name>
</gene>
<dbReference type="SMART" id="SM00155">
    <property type="entry name" value="PLDc"/>
    <property type="match status" value="2"/>
</dbReference>
<dbReference type="InterPro" id="IPR030874">
    <property type="entry name" value="Cardiolipin_synth_Firmi"/>
</dbReference>
<dbReference type="CDD" id="cd09110">
    <property type="entry name" value="PLDc_CLS_1"/>
    <property type="match status" value="1"/>
</dbReference>
<dbReference type="NCBIfam" id="TIGR04265">
    <property type="entry name" value="bac_cardiolipin"/>
    <property type="match status" value="1"/>
</dbReference>
<dbReference type="CDD" id="cd09112">
    <property type="entry name" value="PLDc_CLS_2"/>
    <property type="match status" value="1"/>
</dbReference>
<evidence type="ECO:0000256" key="4">
    <source>
        <dbReference type="ARBA" id="ARBA00022679"/>
    </source>
</evidence>
<feature type="active site" evidence="12">
    <location>
        <position position="408"/>
    </location>
</feature>
<feature type="transmembrane region" description="Helical" evidence="12">
    <location>
        <begin position="41"/>
        <end position="62"/>
    </location>
</feature>
<evidence type="ECO:0000256" key="7">
    <source>
        <dbReference type="ARBA" id="ARBA00022989"/>
    </source>
</evidence>